<gene>
    <name evidence="10" type="primary">tyrS</name>
    <name evidence="13" type="ORF">DCW38_02790</name>
</gene>
<comment type="subunit">
    <text evidence="1 10">Homodimer.</text>
</comment>
<dbReference type="Proteomes" id="UP000264062">
    <property type="component" value="Unassembled WGS sequence"/>
</dbReference>
<dbReference type="AlphaFoldDB" id="A0A350H974"/>
<feature type="short sequence motif" description="'KMSKS' region" evidence="10">
    <location>
        <begin position="229"/>
        <end position="233"/>
    </location>
</feature>
<dbReference type="PANTHER" id="PTHR11766">
    <property type="entry name" value="TYROSYL-TRNA SYNTHETASE"/>
    <property type="match status" value="1"/>
</dbReference>
<keyword evidence="5 10" id="KW-0067">ATP-binding</keyword>
<dbReference type="SUPFAM" id="SSF52374">
    <property type="entry name" value="Nucleotidylyl transferase"/>
    <property type="match status" value="1"/>
</dbReference>
<dbReference type="PRINTS" id="PR01040">
    <property type="entry name" value="TRNASYNTHTYR"/>
</dbReference>
<protein>
    <recommendedName>
        <fullName evidence="10">Tyrosine--tRNA ligase</fullName>
        <ecNumber evidence="10">6.1.1.1</ecNumber>
    </recommendedName>
    <alternativeName>
        <fullName evidence="10">Tyrosyl-tRNA synthetase</fullName>
        <shortName evidence="10">TyrRS</shortName>
    </alternativeName>
</protein>
<dbReference type="CDD" id="cd00805">
    <property type="entry name" value="TyrRS_core"/>
    <property type="match status" value="1"/>
</dbReference>
<proteinExistence type="inferred from homology"/>
<evidence type="ECO:0000256" key="1">
    <source>
        <dbReference type="ARBA" id="ARBA00011738"/>
    </source>
</evidence>
<comment type="subcellular location">
    <subcellularLocation>
        <location evidence="10">Cytoplasm</location>
    </subcellularLocation>
</comment>
<keyword evidence="8 10" id="KW-0030">Aminoacyl-tRNA synthetase</keyword>
<dbReference type="GO" id="GO:0006437">
    <property type="term" value="P:tyrosyl-tRNA aminoacylation"/>
    <property type="evidence" value="ECO:0007669"/>
    <property type="project" value="UniProtKB-UniRule"/>
</dbReference>
<dbReference type="GO" id="GO:0005524">
    <property type="term" value="F:ATP binding"/>
    <property type="evidence" value="ECO:0007669"/>
    <property type="project" value="UniProtKB-UniRule"/>
</dbReference>
<evidence type="ECO:0000256" key="2">
    <source>
        <dbReference type="ARBA" id="ARBA00022490"/>
    </source>
</evidence>
<reference evidence="13 14" key="1">
    <citation type="journal article" date="2018" name="Nat. Biotechnol.">
        <title>A standardized bacterial taxonomy based on genome phylogeny substantially revises the tree of life.</title>
        <authorList>
            <person name="Parks D.H."/>
            <person name="Chuvochina M."/>
            <person name="Waite D.W."/>
            <person name="Rinke C."/>
            <person name="Skarshewski A."/>
            <person name="Chaumeil P.A."/>
            <person name="Hugenholtz P."/>
        </authorList>
    </citation>
    <scope>NUCLEOTIDE SEQUENCE [LARGE SCALE GENOMIC DNA]</scope>
    <source>
        <strain evidence="13">UBA9956</strain>
    </source>
</reference>
<evidence type="ECO:0000256" key="3">
    <source>
        <dbReference type="ARBA" id="ARBA00022598"/>
    </source>
</evidence>
<evidence type="ECO:0000256" key="6">
    <source>
        <dbReference type="ARBA" id="ARBA00022884"/>
    </source>
</evidence>
<comment type="similarity">
    <text evidence="10">Belongs to the class-I aminoacyl-tRNA synthetase family. TyrS type 2 subfamily.</text>
</comment>
<dbReference type="Gene3D" id="3.10.290.10">
    <property type="entry name" value="RNA-binding S4 domain"/>
    <property type="match status" value="1"/>
</dbReference>
<comment type="function">
    <text evidence="10">Catalyzes the attachment of tyrosine to tRNA(Tyr) in a two-step reaction: tyrosine is first activated by ATP to form Tyr-AMP and then transferred to the acceptor end of tRNA(Tyr).</text>
</comment>
<feature type="binding site" evidence="10">
    <location>
        <position position="232"/>
    </location>
    <ligand>
        <name>ATP</name>
        <dbReference type="ChEBI" id="CHEBI:30616"/>
    </ligand>
</feature>
<dbReference type="Pfam" id="PF01479">
    <property type="entry name" value="S4"/>
    <property type="match status" value="1"/>
</dbReference>
<evidence type="ECO:0000313" key="13">
    <source>
        <dbReference type="EMBL" id="HAV92090.1"/>
    </source>
</evidence>
<comment type="caution">
    <text evidence="13">The sequence shown here is derived from an EMBL/GenBank/DDBJ whole genome shotgun (WGS) entry which is preliminary data.</text>
</comment>
<keyword evidence="3 10" id="KW-0436">Ligase</keyword>
<dbReference type="InterPro" id="IPR036986">
    <property type="entry name" value="S4_RNA-bd_sf"/>
</dbReference>
<dbReference type="Pfam" id="PF00579">
    <property type="entry name" value="tRNA-synt_1b"/>
    <property type="match status" value="1"/>
</dbReference>
<dbReference type="Gene3D" id="3.40.50.620">
    <property type="entry name" value="HUPs"/>
    <property type="match status" value="1"/>
</dbReference>
<evidence type="ECO:0000256" key="9">
    <source>
        <dbReference type="ARBA" id="ARBA00048248"/>
    </source>
</evidence>
<keyword evidence="7 10" id="KW-0648">Protein biosynthesis</keyword>
<dbReference type="Gene3D" id="1.10.240.10">
    <property type="entry name" value="Tyrosyl-Transfer RNA Synthetase"/>
    <property type="match status" value="1"/>
</dbReference>
<comment type="catalytic activity">
    <reaction evidence="9 10">
        <text>tRNA(Tyr) + L-tyrosine + ATP = L-tyrosyl-tRNA(Tyr) + AMP + diphosphate + H(+)</text>
        <dbReference type="Rhea" id="RHEA:10220"/>
        <dbReference type="Rhea" id="RHEA-COMP:9706"/>
        <dbReference type="Rhea" id="RHEA-COMP:9707"/>
        <dbReference type="ChEBI" id="CHEBI:15378"/>
        <dbReference type="ChEBI" id="CHEBI:30616"/>
        <dbReference type="ChEBI" id="CHEBI:33019"/>
        <dbReference type="ChEBI" id="CHEBI:58315"/>
        <dbReference type="ChEBI" id="CHEBI:78442"/>
        <dbReference type="ChEBI" id="CHEBI:78536"/>
        <dbReference type="ChEBI" id="CHEBI:456215"/>
        <dbReference type="EC" id="6.1.1.1"/>
    </reaction>
</comment>
<dbReference type="InterPro" id="IPR024108">
    <property type="entry name" value="Tyr-tRNA-ligase_bac_2"/>
</dbReference>
<dbReference type="InterPro" id="IPR002305">
    <property type="entry name" value="aa-tRNA-synth_Ic"/>
</dbReference>
<name>A0A350H974_UNCW3</name>
<dbReference type="FunFam" id="3.40.50.620:FF:000061">
    <property type="entry name" value="Tyrosine--tRNA ligase"/>
    <property type="match status" value="1"/>
</dbReference>
<dbReference type="GO" id="GO:0004831">
    <property type="term" value="F:tyrosine-tRNA ligase activity"/>
    <property type="evidence" value="ECO:0007669"/>
    <property type="project" value="UniProtKB-UniRule"/>
</dbReference>
<dbReference type="InterPro" id="IPR002307">
    <property type="entry name" value="Tyr-tRNA-ligase"/>
</dbReference>
<dbReference type="EC" id="6.1.1.1" evidence="10"/>
<evidence type="ECO:0000256" key="5">
    <source>
        <dbReference type="ARBA" id="ARBA00022840"/>
    </source>
</evidence>
<evidence type="ECO:0000259" key="12">
    <source>
        <dbReference type="Pfam" id="PF01479"/>
    </source>
</evidence>
<feature type="domain" description="RNA-binding S4" evidence="12">
    <location>
        <begin position="343"/>
        <end position="382"/>
    </location>
</feature>
<dbReference type="PROSITE" id="PS50889">
    <property type="entry name" value="S4"/>
    <property type="match status" value="1"/>
</dbReference>
<dbReference type="CDD" id="cd00165">
    <property type="entry name" value="S4"/>
    <property type="match status" value="1"/>
</dbReference>
<accession>A0A350H974</accession>
<dbReference type="NCBIfam" id="TIGR00234">
    <property type="entry name" value="tyrS"/>
    <property type="match status" value="1"/>
</dbReference>
<evidence type="ECO:0000256" key="8">
    <source>
        <dbReference type="ARBA" id="ARBA00023146"/>
    </source>
</evidence>
<keyword evidence="6 11" id="KW-0694">RNA-binding</keyword>
<dbReference type="InterPro" id="IPR024088">
    <property type="entry name" value="Tyr-tRNA-ligase_bac-type"/>
</dbReference>
<sequence>MDIQKQIDSLSKGTVDVLPENGLKEKLIKSQKTGMPLRVKLGIDASGPDIHLGFAIPLRKLRLFQDFGHTAVLIFGDFTGKIGDPTGKNKTRPQLTDEEVRRNLENYKEQVFAILKEDRTEIRLNGEWSDALKPTDIVKLTSKFTVARMLERDYFSDRYKSGTPISIHEFLYPLFQAYDSVAVKSDIELGGTDQKFNLLLGREIQESYGVEPQIIMTMPLLEGTDGVRKMSKSYGNYIAITESPKEMFGKTMSIPDNLIVKYLTLATEMKVEDIKNIEDKLKAGENPRDYKVILAKEIIKMYHSKEAAREAGEEFNRIFKDKGLPDEIEEKMLDKSREYKLTILLKELNLVESSSEASRLIKQGGVKINQTAVSDFNYIYKPVSGDILQIGKKRFVKII</sequence>
<evidence type="ECO:0000256" key="4">
    <source>
        <dbReference type="ARBA" id="ARBA00022741"/>
    </source>
</evidence>
<dbReference type="SUPFAM" id="SSF55174">
    <property type="entry name" value="Alpha-L RNA-binding motif"/>
    <property type="match status" value="1"/>
</dbReference>
<evidence type="ECO:0000256" key="11">
    <source>
        <dbReference type="PROSITE-ProRule" id="PRU00182"/>
    </source>
</evidence>
<organism evidence="13 14">
    <name type="scientific">candidate division WOR-3 bacterium</name>
    <dbReference type="NCBI Taxonomy" id="2052148"/>
    <lineage>
        <taxon>Bacteria</taxon>
        <taxon>Bacteria division WOR-3</taxon>
    </lineage>
</organism>
<dbReference type="GO" id="GO:0005829">
    <property type="term" value="C:cytosol"/>
    <property type="evidence" value="ECO:0007669"/>
    <property type="project" value="TreeGrafter"/>
</dbReference>
<dbReference type="InterPro" id="IPR014729">
    <property type="entry name" value="Rossmann-like_a/b/a_fold"/>
</dbReference>
<dbReference type="InterPro" id="IPR002942">
    <property type="entry name" value="S4_RNA-bd"/>
</dbReference>
<dbReference type="HAMAP" id="MF_02007">
    <property type="entry name" value="Tyr_tRNA_synth_type2"/>
    <property type="match status" value="1"/>
</dbReference>
<dbReference type="EMBL" id="DMZY01000084">
    <property type="protein sequence ID" value="HAV92090.1"/>
    <property type="molecule type" value="Genomic_DNA"/>
</dbReference>
<comment type="caution">
    <text evidence="10">Lacks conserved residue(s) required for the propagation of feature annotation.</text>
</comment>
<evidence type="ECO:0000256" key="7">
    <source>
        <dbReference type="ARBA" id="ARBA00022917"/>
    </source>
</evidence>
<evidence type="ECO:0000256" key="10">
    <source>
        <dbReference type="HAMAP-Rule" id="MF_02007"/>
    </source>
</evidence>
<evidence type="ECO:0000313" key="14">
    <source>
        <dbReference type="Proteomes" id="UP000264062"/>
    </source>
</evidence>
<dbReference type="GO" id="GO:0003723">
    <property type="term" value="F:RNA binding"/>
    <property type="evidence" value="ECO:0007669"/>
    <property type="project" value="UniProtKB-KW"/>
</dbReference>
<dbReference type="PANTHER" id="PTHR11766:SF1">
    <property type="entry name" value="TYROSINE--TRNA LIGASE"/>
    <property type="match status" value="1"/>
</dbReference>
<keyword evidence="4 10" id="KW-0547">Nucleotide-binding</keyword>
<keyword evidence="2 10" id="KW-0963">Cytoplasm</keyword>